<evidence type="ECO:0000313" key="2">
    <source>
        <dbReference type="EMBL" id="GJE89820.1"/>
    </source>
</evidence>
<dbReference type="InterPro" id="IPR008266">
    <property type="entry name" value="Tyr_kinase_AS"/>
</dbReference>
<dbReference type="EMBL" id="BPQB01000014">
    <property type="protein sequence ID" value="GJE89820.1"/>
    <property type="molecule type" value="Genomic_DNA"/>
</dbReference>
<dbReference type="PROSITE" id="PS00109">
    <property type="entry name" value="PROTEIN_KINASE_TYR"/>
    <property type="match status" value="1"/>
</dbReference>
<dbReference type="AlphaFoldDB" id="A0A9P3G9B7"/>
<dbReference type="Proteomes" id="UP000703269">
    <property type="component" value="Unassembled WGS sequence"/>
</dbReference>
<dbReference type="PANTHER" id="PTHR38248">
    <property type="entry name" value="FUNK1 6"/>
    <property type="match status" value="1"/>
</dbReference>
<organism evidence="2 3">
    <name type="scientific">Phanerochaete sordida</name>
    <dbReference type="NCBI Taxonomy" id="48140"/>
    <lineage>
        <taxon>Eukaryota</taxon>
        <taxon>Fungi</taxon>
        <taxon>Dikarya</taxon>
        <taxon>Basidiomycota</taxon>
        <taxon>Agaricomycotina</taxon>
        <taxon>Agaricomycetes</taxon>
        <taxon>Polyporales</taxon>
        <taxon>Phanerochaetaceae</taxon>
        <taxon>Phanerochaete</taxon>
    </lineage>
</organism>
<dbReference type="SUPFAM" id="SSF56112">
    <property type="entry name" value="Protein kinase-like (PK-like)"/>
    <property type="match status" value="1"/>
</dbReference>
<protein>
    <recommendedName>
        <fullName evidence="1">Fungal-type protein kinase domain-containing protein</fullName>
    </recommendedName>
</protein>
<name>A0A9P3G9B7_9APHY</name>
<sequence length="352" mass="38823">MPWHTVLACVKVKCSHSDAPHPDLGEESSPAKDIVAQAGDYSRIHLAHRPFQLFSISLLIYGPSFNISVYDRGGVLHSPRRDIYDDNGLTADFVFVVKRLLQDLSPVELGREPGVELHGPEIEDGTANDSLSYPRFRVPALPAQPTYFAGYWTTDGRPIWTSYSLVGRGTVVWKATADPDTSNRAYVLKSAWRRACRPSEVAVYEYLRERRLTGARGIADFLAGDNVALRRADGTTAPLSINALRPADAHVEPDMVLHRVLLPSVGTPLWLFEDPAHFVRALLAVVKGIEALAEHGILHRDISIGNVLLSADPRAGHEAFLTDFEFASIREWDDAGAVDDSQGVKQESHMTV</sequence>
<dbReference type="InterPro" id="IPR011009">
    <property type="entry name" value="Kinase-like_dom_sf"/>
</dbReference>
<dbReference type="InterPro" id="IPR040976">
    <property type="entry name" value="Pkinase_fungal"/>
</dbReference>
<evidence type="ECO:0000313" key="3">
    <source>
        <dbReference type="Proteomes" id="UP000703269"/>
    </source>
</evidence>
<dbReference type="Gene3D" id="1.10.510.10">
    <property type="entry name" value="Transferase(Phosphotransferase) domain 1"/>
    <property type="match status" value="1"/>
</dbReference>
<dbReference type="PANTHER" id="PTHR38248:SF2">
    <property type="entry name" value="FUNK1 11"/>
    <property type="match status" value="1"/>
</dbReference>
<accession>A0A9P3G9B7</accession>
<dbReference type="GO" id="GO:0004672">
    <property type="term" value="F:protein kinase activity"/>
    <property type="evidence" value="ECO:0007669"/>
    <property type="project" value="InterPro"/>
</dbReference>
<dbReference type="Pfam" id="PF17667">
    <property type="entry name" value="Pkinase_fungal"/>
    <property type="match status" value="1"/>
</dbReference>
<proteinExistence type="predicted"/>
<evidence type="ECO:0000259" key="1">
    <source>
        <dbReference type="Pfam" id="PF17667"/>
    </source>
</evidence>
<dbReference type="OrthoDB" id="3271155at2759"/>
<keyword evidence="3" id="KW-1185">Reference proteome</keyword>
<reference evidence="2 3" key="1">
    <citation type="submission" date="2021-08" db="EMBL/GenBank/DDBJ databases">
        <title>Draft Genome Sequence of Phanerochaete sordida strain YK-624.</title>
        <authorList>
            <person name="Mori T."/>
            <person name="Dohra H."/>
            <person name="Suzuki T."/>
            <person name="Kawagishi H."/>
            <person name="Hirai H."/>
        </authorList>
    </citation>
    <scope>NUCLEOTIDE SEQUENCE [LARGE SCALE GENOMIC DNA]</scope>
    <source>
        <strain evidence="2 3">YK-624</strain>
    </source>
</reference>
<gene>
    <name evidence="2" type="ORF">PsYK624_059280</name>
</gene>
<feature type="domain" description="Fungal-type protein kinase" evidence="1">
    <location>
        <begin position="30"/>
        <end position="328"/>
    </location>
</feature>
<comment type="caution">
    <text evidence="2">The sequence shown here is derived from an EMBL/GenBank/DDBJ whole genome shotgun (WGS) entry which is preliminary data.</text>
</comment>